<sequence length="308" mass="32888">MQPLAVIGNVNVDLIMGTVPAWPKAGTEVLLDHDELRAGGSAGNTSLAWTGLGIPHQIAATVGTDEFGHWLAGVFRERSMRWPRISGNTTTSVGITHPDGERTFFTTQGHLPHMSLNDVLASLDWGTLKGGTALLCGSFLTGKLTGDYDRFFRLARSHDVGIALDTGWPVDGWTEETRERTLHWLAQCDYALLSENEVIGLARTPDVEAAARTLHRAMKPGGTLVTKLGPQGALAVRGTDLIRVPAPVVEVVDTIGAGDVFNAGFLTGIARSAPVEECLSAGISLASNAISTQPRSYAYELEQKEPVP</sequence>
<dbReference type="Pfam" id="PF00294">
    <property type="entry name" value="PfkB"/>
    <property type="match status" value="1"/>
</dbReference>
<dbReference type="InterPro" id="IPR029056">
    <property type="entry name" value="Ribokinase-like"/>
</dbReference>
<dbReference type="OrthoDB" id="9813569at2"/>
<protein>
    <submittedName>
        <fullName evidence="4">Sugar kinase</fullName>
    </submittedName>
</protein>
<dbReference type="InterPro" id="IPR011611">
    <property type="entry name" value="PfkB_dom"/>
</dbReference>
<evidence type="ECO:0000259" key="3">
    <source>
        <dbReference type="Pfam" id="PF00294"/>
    </source>
</evidence>
<keyword evidence="2 4" id="KW-0418">Kinase</keyword>
<dbReference type="InterPro" id="IPR002173">
    <property type="entry name" value="Carboh/pur_kinase_PfkB_CS"/>
</dbReference>
<dbReference type="AlphaFoldDB" id="K2LKN3"/>
<evidence type="ECO:0000256" key="1">
    <source>
        <dbReference type="ARBA" id="ARBA00022679"/>
    </source>
</evidence>
<feature type="domain" description="Carbohydrate kinase PfkB" evidence="3">
    <location>
        <begin position="3"/>
        <end position="291"/>
    </location>
</feature>
<dbReference type="PANTHER" id="PTHR10584">
    <property type="entry name" value="SUGAR KINASE"/>
    <property type="match status" value="1"/>
</dbReference>
<comment type="caution">
    <text evidence="4">The sequence shown here is derived from an EMBL/GenBank/DDBJ whole genome shotgun (WGS) entry which is preliminary data.</text>
</comment>
<dbReference type="Proteomes" id="UP000006786">
    <property type="component" value="Unassembled WGS sequence"/>
</dbReference>
<dbReference type="STRING" id="391937.NA2_12970"/>
<evidence type="ECO:0000256" key="2">
    <source>
        <dbReference type="ARBA" id="ARBA00022777"/>
    </source>
</evidence>
<dbReference type="GO" id="GO:0016301">
    <property type="term" value="F:kinase activity"/>
    <property type="evidence" value="ECO:0007669"/>
    <property type="project" value="UniProtKB-KW"/>
</dbReference>
<dbReference type="Gene3D" id="3.40.1190.20">
    <property type="match status" value="1"/>
</dbReference>
<dbReference type="eggNOG" id="COG0524">
    <property type="taxonomic scope" value="Bacteria"/>
</dbReference>
<dbReference type="PATRIC" id="fig|391937.3.peg.2661"/>
<accession>K2LKN3</accession>
<reference evidence="4 5" key="1">
    <citation type="journal article" date="2012" name="J. Bacteriol.">
        <title>Genome Sequence of Nitratireductor pacificus Type Strain pht-3B.</title>
        <authorList>
            <person name="Lai Q."/>
            <person name="Li G."/>
            <person name="Shao Z."/>
        </authorList>
    </citation>
    <scope>NUCLEOTIDE SEQUENCE [LARGE SCALE GENOMIC DNA]</scope>
    <source>
        <strain evidence="5">pht-3B</strain>
    </source>
</reference>
<proteinExistence type="predicted"/>
<gene>
    <name evidence="4" type="ORF">NA2_12970</name>
</gene>
<keyword evidence="5" id="KW-1185">Reference proteome</keyword>
<evidence type="ECO:0000313" key="4">
    <source>
        <dbReference type="EMBL" id="EKF18309.1"/>
    </source>
</evidence>
<dbReference type="SUPFAM" id="SSF53613">
    <property type="entry name" value="Ribokinase-like"/>
    <property type="match status" value="1"/>
</dbReference>
<dbReference type="EMBL" id="AMRM01000014">
    <property type="protein sequence ID" value="EKF18309.1"/>
    <property type="molecule type" value="Genomic_DNA"/>
</dbReference>
<name>K2LKN3_9HYPH</name>
<dbReference type="PANTHER" id="PTHR10584:SF166">
    <property type="entry name" value="RIBOKINASE"/>
    <property type="match status" value="1"/>
</dbReference>
<organism evidence="4 5">
    <name type="scientific">Nitratireductor pacificus pht-3B</name>
    <dbReference type="NCBI Taxonomy" id="391937"/>
    <lineage>
        <taxon>Bacteria</taxon>
        <taxon>Pseudomonadati</taxon>
        <taxon>Pseudomonadota</taxon>
        <taxon>Alphaproteobacteria</taxon>
        <taxon>Hyphomicrobiales</taxon>
        <taxon>Phyllobacteriaceae</taxon>
        <taxon>Nitratireductor</taxon>
    </lineage>
</organism>
<evidence type="ECO:0000313" key="5">
    <source>
        <dbReference type="Proteomes" id="UP000006786"/>
    </source>
</evidence>
<dbReference type="RefSeq" id="WP_008597431.1">
    <property type="nucleotide sequence ID" value="NZ_AMRM01000014.1"/>
</dbReference>
<dbReference type="PROSITE" id="PS00584">
    <property type="entry name" value="PFKB_KINASES_2"/>
    <property type="match status" value="1"/>
</dbReference>
<keyword evidence="1" id="KW-0808">Transferase</keyword>
<dbReference type="GO" id="GO:0005829">
    <property type="term" value="C:cytosol"/>
    <property type="evidence" value="ECO:0007669"/>
    <property type="project" value="TreeGrafter"/>
</dbReference>